<protein>
    <submittedName>
        <fullName evidence="2">Uncharacterized protein</fullName>
    </submittedName>
</protein>
<evidence type="ECO:0000256" key="1">
    <source>
        <dbReference type="SAM" id="MobiDB-lite"/>
    </source>
</evidence>
<keyword evidence="3" id="KW-1185">Reference proteome</keyword>
<reference evidence="2 3" key="1">
    <citation type="submission" date="2023-01" db="EMBL/GenBank/DDBJ databases">
        <authorList>
            <person name="Kreplak J."/>
        </authorList>
    </citation>
    <scope>NUCLEOTIDE SEQUENCE [LARGE SCALE GENOMIC DNA]</scope>
</reference>
<sequence>MLQDVELGRCDKDASDLEQDEEKRGKRLEDAQAKAREIVVEKKALYDSLDAVLLCQTDLGKEVSDLNKEVVSAVGVYFKRTIEQVLLLYLTLDLSPQIPSRL</sequence>
<organism evidence="2 3">
    <name type="scientific">Vicia faba</name>
    <name type="common">Broad bean</name>
    <name type="synonym">Faba vulgaris</name>
    <dbReference type="NCBI Taxonomy" id="3906"/>
    <lineage>
        <taxon>Eukaryota</taxon>
        <taxon>Viridiplantae</taxon>
        <taxon>Streptophyta</taxon>
        <taxon>Embryophyta</taxon>
        <taxon>Tracheophyta</taxon>
        <taxon>Spermatophyta</taxon>
        <taxon>Magnoliopsida</taxon>
        <taxon>eudicotyledons</taxon>
        <taxon>Gunneridae</taxon>
        <taxon>Pentapetalae</taxon>
        <taxon>rosids</taxon>
        <taxon>fabids</taxon>
        <taxon>Fabales</taxon>
        <taxon>Fabaceae</taxon>
        <taxon>Papilionoideae</taxon>
        <taxon>50 kb inversion clade</taxon>
        <taxon>NPAAA clade</taxon>
        <taxon>Hologalegina</taxon>
        <taxon>IRL clade</taxon>
        <taxon>Fabeae</taxon>
        <taxon>Vicia</taxon>
    </lineage>
</organism>
<dbReference type="Proteomes" id="UP001157006">
    <property type="component" value="Chromosome 6"/>
</dbReference>
<evidence type="ECO:0000313" key="3">
    <source>
        <dbReference type="Proteomes" id="UP001157006"/>
    </source>
</evidence>
<proteinExistence type="predicted"/>
<dbReference type="EMBL" id="OX451741">
    <property type="protein sequence ID" value="CAI8617004.1"/>
    <property type="molecule type" value="Genomic_DNA"/>
</dbReference>
<name>A0AAV1B6M0_VICFA</name>
<feature type="region of interest" description="Disordered" evidence="1">
    <location>
        <begin position="1"/>
        <end position="30"/>
    </location>
</feature>
<accession>A0AAV1B6M0</accession>
<dbReference type="AlphaFoldDB" id="A0AAV1B6M0"/>
<gene>
    <name evidence="2" type="ORF">VFH_VI055440</name>
</gene>
<evidence type="ECO:0000313" key="2">
    <source>
        <dbReference type="EMBL" id="CAI8617004.1"/>
    </source>
</evidence>